<dbReference type="AlphaFoldDB" id="A0A183GUI3"/>
<proteinExistence type="predicted"/>
<reference evidence="1 2" key="1">
    <citation type="submission" date="2018-11" db="EMBL/GenBank/DDBJ databases">
        <authorList>
            <consortium name="Pathogen Informatics"/>
        </authorList>
    </citation>
    <scope>NUCLEOTIDE SEQUENCE [LARGE SCALE GENOMIC DNA]</scope>
</reference>
<evidence type="ECO:0000313" key="2">
    <source>
        <dbReference type="Proteomes" id="UP000050761"/>
    </source>
</evidence>
<dbReference type="WBParaSite" id="HPBE_0002635301-mRNA-1">
    <property type="protein sequence ID" value="HPBE_0002635301-mRNA-1"/>
    <property type="gene ID" value="HPBE_0002635301"/>
</dbReference>
<dbReference type="OrthoDB" id="410104at2759"/>
<accession>A0A3P8DZB0</accession>
<evidence type="ECO:0000313" key="3">
    <source>
        <dbReference type="WBParaSite" id="HPBE_0002635301-mRNA-1"/>
    </source>
</evidence>
<gene>
    <name evidence="1" type="ORF">HPBE_LOCUS26352</name>
</gene>
<accession>A0A183GUI3</accession>
<keyword evidence="2" id="KW-1185">Reference proteome</keyword>
<name>A0A183GUI3_HELPZ</name>
<dbReference type="EMBL" id="UZAH01039782">
    <property type="protein sequence ID" value="VDP57152.1"/>
    <property type="molecule type" value="Genomic_DNA"/>
</dbReference>
<reference evidence="3" key="2">
    <citation type="submission" date="2019-09" db="UniProtKB">
        <authorList>
            <consortium name="WormBaseParasite"/>
        </authorList>
    </citation>
    <scope>IDENTIFICATION</scope>
</reference>
<organism evidence="2 3">
    <name type="scientific">Heligmosomoides polygyrus</name>
    <name type="common">Parasitic roundworm</name>
    <dbReference type="NCBI Taxonomy" id="6339"/>
    <lineage>
        <taxon>Eukaryota</taxon>
        <taxon>Metazoa</taxon>
        <taxon>Ecdysozoa</taxon>
        <taxon>Nematoda</taxon>
        <taxon>Chromadorea</taxon>
        <taxon>Rhabditida</taxon>
        <taxon>Rhabditina</taxon>
        <taxon>Rhabditomorpha</taxon>
        <taxon>Strongyloidea</taxon>
        <taxon>Heligmosomidae</taxon>
        <taxon>Heligmosomoides</taxon>
    </lineage>
</organism>
<protein>
    <submittedName>
        <fullName evidence="1 3">Uncharacterized protein</fullName>
    </submittedName>
</protein>
<dbReference type="Proteomes" id="UP000050761">
    <property type="component" value="Unassembled WGS sequence"/>
</dbReference>
<evidence type="ECO:0000313" key="1">
    <source>
        <dbReference type="EMBL" id="VDP57152.1"/>
    </source>
</evidence>
<sequence>MSLLSSVAERVKERRRIPKEGNSVDHNRVDFDAAVSQILNDKSIPMAMKTFMEIVVAKLGEIDDLIEENKKLRTEVEV</sequence>